<feature type="transmembrane region" description="Helical" evidence="8">
    <location>
        <begin position="173"/>
        <end position="194"/>
    </location>
</feature>
<dbReference type="Proteomes" id="UP000886847">
    <property type="component" value="Unassembled WGS sequence"/>
</dbReference>
<feature type="transmembrane region" description="Helical" evidence="8">
    <location>
        <begin position="200"/>
        <end position="218"/>
    </location>
</feature>
<feature type="transmembrane region" description="Helical" evidence="8">
    <location>
        <begin position="124"/>
        <end position="142"/>
    </location>
</feature>
<evidence type="ECO:0000256" key="7">
    <source>
        <dbReference type="ARBA" id="ARBA00023136"/>
    </source>
</evidence>
<evidence type="ECO:0000256" key="2">
    <source>
        <dbReference type="ARBA" id="ARBA00006669"/>
    </source>
</evidence>
<dbReference type="Pfam" id="PF04973">
    <property type="entry name" value="NMN_transporter"/>
    <property type="match status" value="1"/>
</dbReference>
<dbReference type="InterPro" id="IPR006419">
    <property type="entry name" value="NMN_transpt_PnuC"/>
</dbReference>
<dbReference type="PANTHER" id="PTHR36122:SF2">
    <property type="entry name" value="NICOTINAMIDE RIBOSIDE TRANSPORTER PNUC"/>
    <property type="match status" value="1"/>
</dbReference>
<evidence type="ECO:0000256" key="5">
    <source>
        <dbReference type="ARBA" id="ARBA00022692"/>
    </source>
</evidence>
<feature type="transmembrane region" description="Helical" evidence="8">
    <location>
        <begin position="148"/>
        <end position="166"/>
    </location>
</feature>
<evidence type="ECO:0000256" key="3">
    <source>
        <dbReference type="ARBA" id="ARBA00022448"/>
    </source>
</evidence>
<reference evidence="9" key="1">
    <citation type="journal article" date="2021" name="PeerJ">
        <title>Extensive microbial diversity within the chicken gut microbiome revealed by metagenomics and culture.</title>
        <authorList>
            <person name="Gilroy R."/>
            <person name="Ravi A."/>
            <person name="Getino M."/>
            <person name="Pursley I."/>
            <person name="Horton D.L."/>
            <person name="Alikhan N.F."/>
            <person name="Baker D."/>
            <person name="Gharbi K."/>
            <person name="Hall N."/>
            <person name="Watson M."/>
            <person name="Adriaenssens E.M."/>
            <person name="Foster-Nyarko E."/>
            <person name="Jarju S."/>
            <person name="Secka A."/>
            <person name="Antonio M."/>
            <person name="Oren A."/>
            <person name="Chaudhuri R.R."/>
            <person name="La Ragione R."/>
            <person name="Hildebrand F."/>
            <person name="Pallen M.J."/>
        </authorList>
    </citation>
    <scope>NUCLEOTIDE SEQUENCE</scope>
    <source>
        <strain evidence="9">2189</strain>
    </source>
</reference>
<accession>A0A9D1W0X7</accession>
<comment type="caution">
    <text evidence="9">The sequence shown here is derived from an EMBL/GenBank/DDBJ whole genome shotgun (WGS) entry which is preliminary data.</text>
</comment>
<dbReference type="NCBIfam" id="TIGR01528">
    <property type="entry name" value="NMN_trans_PnuC"/>
    <property type="match status" value="1"/>
</dbReference>
<keyword evidence="3" id="KW-0813">Transport</keyword>
<name>A0A9D1W0X7_9FIRM</name>
<dbReference type="EMBL" id="DXEW01000025">
    <property type="protein sequence ID" value="HIX50630.1"/>
    <property type="molecule type" value="Genomic_DNA"/>
</dbReference>
<keyword evidence="6 8" id="KW-1133">Transmembrane helix</keyword>
<keyword evidence="4" id="KW-1003">Cell membrane</keyword>
<dbReference type="AlphaFoldDB" id="A0A9D1W0X7"/>
<dbReference type="PANTHER" id="PTHR36122">
    <property type="entry name" value="NICOTINAMIDE RIBOSIDE TRANSPORTER PNUC"/>
    <property type="match status" value="1"/>
</dbReference>
<protein>
    <submittedName>
        <fullName evidence="9">Nicotinamide riboside transporter PnuC</fullName>
    </submittedName>
</protein>
<feature type="transmembrane region" description="Helical" evidence="8">
    <location>
        <begin position="85"/>
        <end position="103"/>
    </location>
</feature>
<comment type="subcellular location">
    <subcellularLocation>
        <location evidence="1">Cell membrane</location>
        <topology evidence="1">Multi-pass membrane protein</topology>
    </subcellularLocation>
</comment>
<gene>
    <name evidence="9" type="primary">pnuC</name>
    <name evidence="9" type="ORF">H9851_05045</name>
</gene>
<organism evidence="9 10">
    <name type="scientific">Candidatus Borkfalkia faecavium</name>
    <dbReference type="NCBI Taxonomy" id="2838508"/>
    <lineage>
        <taxon>Bacteria</taxon>
        <taxon>Bacillati</taxon>
        <taxon>Bacillota</taxon>
        <taxon>Clostridia</taxon>
        <taxon>Christensenellales</taxon>
        <taxon>Christensenellaceae</taxon>
        <taxon>Candidatus Borkfalkia</taxon>
    </lineage>
</organism>
<evidence type="ECO:0000313" key="9">
    <source>
        <dbReference type="EMBL" id="HIX50630.1"/>
    </source>
</evidence>
<feature type="transmembrane region" description="Helical" evidence="8">
    <location>
        <begin position="61"/>
        <end position="79"/>
    </location>
</feature>
<evidence type="ECO:0000256" key="6">
    <source>
        <dbReference type="ARBA" id="ARBA00022989"/>
    </source>
</evidence>
<evidence type="ECO:0000256" key="1">
    <source>
        <dbReference type="ARBA" id="ARBA00004651"/>
    </source>
</evidence>
<reference evidence="9" key="2">
    <citation type="submission" date="2021-04" db="EMBL/GenBank/DDBJ databases">
        <authorList>
            <person name="Gilroy R."/>
        </authorList>
    </citation>
    <scope>NUCLEOTIDE SEQUENCE</scope>
    <source>
        <strain evidence="9">2189</strain>
    </source>
</reference>
<proteinExistence type="inferred from homology"/>
<feature type="transmembrane region" description="Helical" evidence="8">
    <location>
        <begin position="7"/>
        <end position="29"/>
    </location>
</feature>
<evidence type="ECO:0000313" key="10">
    <source>
        <dbReference type="Proteomes" id="UP000886847"/>
    </source>
</evidence>
<sequence length="235" mass="26182">MEKVKKAHYFTAAELALWMGSLALIVAAFCIWDRVNFLTLAASLLGVTSLIFCAKGNPAGQALIIVFAVLYGIISWKVAYYGEMITYVGMSAPMAVWALVAWLRHPYRGKKSEVRVNELRGREWALLVLITAAVTAAFYFILRALNTANLIPSTVLVTTSFLAVYLTARRSPFYALAYAANDGVLIVLWSLMAAEDITCLSVVICFCVFFVNDLYGFFNWSRMRRRQRAGDGENS</sequence>
<keyword evidence="5 8" id="KW-0812">Transmembrane</keyword>
<evidence type="ECO:0000256" key="4">
    <source>
        <dbReference type="ARBA" id="ARBA00022475"/>
    </source>
</evidence>
<dbReference type="GO" id="GO:0005886">
    <property type="term" value="C:plasma membrane"/>
    <property type="evidence" value="ECO:0007669"/>
    <property type="project" value="UniProtKB-SubCell"/>
</dbReference>
<dbReference type="GO" id="GO:0034257">
    <property type="term" value="F:nicotinamide riboside transmembrane transporter activity"/>
    <property type="evidence" value="ECO:0007669"/>
    <property type="project" value="InterPro"/>
</dbReference>
<keyword evidence="7 8" id="KW-0472">Membrane</keyword>
<evidence type="ECO:0000256" key="8">
    <source>
        <dbReference type="SAM" id="Phobius"/>
    </source>
</evidence>
<comment type="similarity">
    <text evidence="2">Belongs to the nicotinamide ribonucleoside (NR) uptake permease (TC 4.B.1) family.</text>
</comment>